<name>A0A4Y8ZKU8_9SPHN</name>
<dbReference type="EMBL" id="SPDV01000061">
    <property type="protein sequence ID" value="TFI56650.1"/>
    <property type="molecule type" value="Genomic_DNA"/>
</dbReference>
<accession>A0A4Y8ZKU8</accession>
<dbReference type="OrthoDB" id="7595450at2"/>
<evidence type="ECO:0008006" key="3">
    <source>
        <dbReference type="Google" id="ProtNLM"/>
    </source>
</evidence>
<dbReference type="Proteomes" id="UP000298213">
    <property type="component" value="Unassembled WGS sequence"/>
</dbReference>
<sequence length="107" mass="11429">MGARPRIGSGERMATRWRRRRMCVLVADQVSPAALREVSARGAFLETNARPTLGAEVELRHPEAGTIHGTVQAVAHDGVRLGFACGEHSVGFALAAIAADMSRPSPR</sequence>
<proteinExistence type="predicted"/>
<evidence type="ECO:0000313" key="1">
    <source>
        <dbReference type="EMBL" id="TFI56650.1"/>
    </source>
</evidence>
<dbReference type="AlphaFoldDB" id="A0A4Y8ZKU8"/>
<evidence type="ECO:0000313" key="2">
    <source>
        <dbReference type="Proteomes" id="UP000298213"/>
    </source>
</evidence>
<protein>
    <recommendedName>
        <fullName evidence="3">PilZ domain-containing protein</fullName>
    </recommendedName>
</protein>
<keyword evidence="2" id="KW-1185">Reference proteome</keyword>
<reference evidence="1 2" key="1">
    <citation type="submission" date="2019-03" db="EMBL/GenBank/DDBJ databases">
        <title>Genome sequence of Sphingomonas sp. 17J27-24.</title>
        <authorList>
            <person name="Kim M."/>
            <person name="Maeng S."/>
            <person name="Sathiyaraj S."/>
        </authorList>
    </citation>
    <scope>NUCLEOTIDE SEQUENCE [LARGE SCALE GENOMIC DNA]</scope>
    <source>
        <strain evidence="1 2">17J27-24</strain>
    </source>
</reference>
<comment type="caution">
    <text evidence="1">The sequence shown here is derived from an EMBL/GenBank/DDBJ whole genome shotgun (WGS) entry which is preliminary data.</text>
</comment>
<gene>
    <name evidence="1" type="ORF">E2493_19055</name>
</gene>
<organism evidence="1 2">
    <name type="scientific">Sphingomonas parva</name>
    <dbReference type="NCBI Taxonomy" id="2555898"/>
    <lineage>
        <taxon>Bacteria</taxon>
        <taxon>Pseudomonadati</taxon>
        <taxon>Pseudomonadota</taxon>
        <taxon>Alphaproteobacteria</taxon>
        <taxon>Sphingomonadales</taxon>
        <taxon>Sphingomonadaceae</taxon>
        <taxon>Sphingomonas</taxon>
    </lineage>
</organism>